<dbReference type="PANTHER" id="PTHR21180:SF32">
    <property type="entry name" value="ENDONUCLEASE_EXONUCLEASE_PHOSPHATASE FAMILY DOMAIN-CONTAINING PROTEIN 1"/>
    <property type="match status" value="1"/>
</dbReference>
<dbReference type="Proteomes" id="UP000188147">
    <property type="component" value="Chromosome"/>
</dbReference>
<feature type="domain" description="Helix-hairpin-helix DNA-binding motif class 1" evidence="3">
    <location>
        <begin position="192"/>
        <end position="211"/>
    </location>
</feature>
<name>A0ABN4WRN6_9LACO</name>
<keyword evidence="2" id="KW-0472">Membrane</keyword>
<dbReference type="PANTHER" id="PTHR21180">
    <property type="entry name" value="ENDONUCLEASE/EXONUCLEASE/PHOSPHATASE FAMILY DOMAIN-CONTAINING PROTEIN 1"/>
    <property type="match status" value="1"/>
</dbReference>
<dbReference type="InterPro" id="IPR004509">
    <property type="entry name" value="Competence_ComEA_HhH"/>
</dbReference>
<reference evidence="4 5" key="1">
    <citation type="submission" date="2016-06" db="EMBL/GenBank/DDBJ databases">
        <authorList>
            <person name="Kim H.J."/>
        </authorList>
    </citation>
    <scope>NUCLEOTIDE SEQUENCE [LARGE SCALE GENOMIC DNA]</scope>
    <source>
        <strain evidence="4 5">KFRI01</strain>
    </source>
</reference>
<dbReference type="Gene3D" id="1.10.150.280">
    <property type="entry name" value="AF1531-like domain"/>
    <property type="match status" value="1"/>
</dbReference>
<keyword evidence="5" id="KW-1185">Reference proteome</keyword>
<dbReference type="EMBL" id="CP016329">
    <property type="protein sequence ID" value="AQN79624.1"/>
    <property type="molecule type" value="Genomic_DNA"/>
</dbReference>
<dbReference type="SMART" id="SM00278">
    <property type="entry name" value="HhH1"/>
    <property type="match status" value="2"/>
</dbReference>
<feature type="domain" description="Helix-hairpin-helix DNA-binding motif class 1" evidence="3">
    <location>
        <begin position="162"/>
        <end position="181"/>
    </location>
</feature>
<evidence type="ECO:0000313" key="4">
    <source>
        <dbReference type="EMBL" id="AQN79624.1"/>
    </source>
</evidence>
<keyword evidence="2" id="KW-0812">Transmembrane</keyword>
<evidence type="ECO:0000313" key="5">
    <source>
        <dbReference type="Proteomes" id="UP000188147"/>
    </source>
</evidence>
<feature type="transmembrane region" description="Helical" evidence="2">
    <location>
        <begin position="18"/>
        <end position="39"/>
    </location>
</feature>
<protein>
    <recommendedName>
        <fullName evidence="3">Helix-hairpin-helix DNA-binding motif class 1 domain-containing protein</fullName>
    </recommendedName>
</protein>
<dbReference type="SUPFAM" id="SSF47781">
    <property type="entry name" value="RuvA domain 2-like"/>
    <property type="match status" value="1"/>
</dbReference>
<sequence>MLEQFEQVKVILSRGKRWLLLILIIVGSLLLFFASQLPVGHDSAGKTMPSHVSNHAADQKQVDQKQGNRAEHTETKVLIDIKGAVKQPGVYDVSQQPRLQAAVAKAGGLTDQAEILTINLAQKLTDGQMVYIPTKGEHLSEQAPSASQAQKDKVNLNTATVAELQTLEGIGEKKAEQIIAYREANGGFKQISDLKAVSGIGEKRFEALKDSLTV</sequence>
<feature type="compositionally biased region" description="Basic and acidic residues" evidence="1">
    <location>
        <begin position="57"/>
        <end position="70"/>
    </location>
</feature>
<dbReference type="NCBIfam" id="TIGR00426">
    <property type="entry name" value="competence protein ComEA helix-hairpin-helix repeat region"/>
    <property type="match status" value="1"/>
</dbReference>
<dbReference type="Pfam" id="PF10531">
    <property type="entry name" value="SLBB"/>
    <property type="match status" value="1"/>
</dbReference>
<dbReference type="RefSeq" id="WP_077282219.1">
    <property type="nucleotide sequence ID" value="NZ_CP016329.1"/>
</dbReference>
<dbReference type="InterPro" id="IPR003583">
    <property type="entry name" value="Hlx-hairpin-Hlx_DNA-bd_motif"/>
</dbReference>
<organism evidence="4 5">
    <name type="scientific">Leuconostoc garlicum</name>
    <dbReference type="NCBI Taxonomy" id="255248"/>
    <lineage>
        <taxon>Bacteria</taxon>
        <taxon>Bacillati</taxon>
        <taxon>Bacillota</taxon>
        <taxon>Bacilli</taxon>
        <taxon>Lactobacillales</taxon>
        <taxon>Lactobacillaceae</taxon>
        <taxon>Leuconostoc</taxon>
    </lineage>
</organism>
<keyword evidence="2" id="KW-1133">Transmembrane helix</keyword>
<dbReference type="Pfam" id="PF12836">
    <property type="entry name" value="HHH_3"/>
    <property type="match status" value="1"/>
</dbReference>
<feature type="region of interest" description="Disordered" evidence="1">
    <location>
        <begin position="45"/>
        <end position="70"/>
    </location>
</feature>
<evidence type="ECO:0000259" key="3">
    <source>
        <dbReference type="SMART" id="SM00278"/>
    </source>
</evidence>
<dbReference type="InterPro" id="IPR051675">
    <property type="entry name" value="Endo/Exo/Phosphatase_dom_1"/>
</dbReference>
<evidence type="ECO:0000256" key="2">
    <source>
        <dbReference type="SAM" id="Phobius"/>
    </source>
</evidence>
<dbReference type="InterPro" id="IPR019554">
    <property type="entry name" value="Soluble_ligand-bd"/>
</dbReference>
<proteinExistence type="predicted"/>
<accession>A0ABN4WRN6</accession>
<gene>
    <name evidence="4" type="ORF">A9176_04325</name>
</gene>
<evidence type="ECO:0000256" key="1">
    <source>
        <dbReference type="SAM" id="MobiDB-lite"/>
    </source>
</evidence>
<dbReference type="InterPro" id="IPR010994">
    <property type="entry name" value="RuvA_2-like"/>
</dbReference>